<protein>
    <recommendedName>
        <fullName evidence="5">F-box domain-containing protein</fullName>
    </recommendedName>
</protein>
<feature type="region of interest" description="Disordered" evidence="2">
    <location>
        <begin position="1"/>
        <end position="38"/>
    </location>
</feature>
<dbReference type="EMBL" id="JBANRG010000028">
    <property type="protein sequence ID" value="KAK7452774.1"/>
    <property type="molecule type" value="Genomic_DNA"/>
</dbReference>
<evidence type="ECO:0000256" key="1">
    <source>
        <dbReference type="SAM" id="Coils"/>
    </source>
</evidence>
<feature type="compositionally biased region" description="Basic and acidic residues" evidence="2">
    <location>
        <begin position="24"/>
        <end position="38"/>
    </location>
</feature>
<gene>
    <name evidence="3" type="ORF">VKT23_012177</name>
</gene>
<organism evidence="3 4">
    <name type="scientific">Marasmiellus scandens</name>
    <dbReference type="NCBI Taxonomy" id="2682957"/>
    <lineage>
        <taxon>Eukaryota</taxon>
        <taxon>Fungi</taxon>
        <taxon>Dikarya</taxon>
        <taxon>Basidiomycota</taxon>
        <taxon>Agaricomycotina</taxon>
        <taxon>Agaricomycetes</taxon>
        <taxon>Agaricomycetidae</taxon>
        <taxon>Agaricales</taxon>
        <taxon>Marasmiineae</taxon>
        <taxon>Omphalotaceae</taxon>
        <taxon>Marasmiellus</taxon>
    </lineage>
</organism>
<evidence type="ECO:0000313" key="4">
    <source>
        <dbReference type="Proteomes" id="UP001498398"/>
    </source>
</evidence>
<feature type="coiled-coil region" evidence="1">
    <location>
        <begin position="44"/>
        <end position="71"/>
    </location>
</feature>
<evidence type="ECO:0000313" key="3">
    <source>
        <dbReference type="EMBL" id="KAK7452774.1"/>
    </source>
</evidence>
<evidence type="ECO:0008006" key="5">
    <source>
        <dbReference type="Google" id="ProtNLM"/>
    </source>
</evidence>
<keyword evidence="4" id="KW-1185">Reference proteome</keyword>
<comment type="caution">
    <text evidence="3">The sequence shown here is derived from an EMBL/GenBank/DDBJ whole genome shotgun (WGS) entry which is preliminary data.</text>
</comment>
<reference evidence="3 4" key="1">
    <citation type="submission" date="2024-01" db="EMBL/GenBank/DDBJ databases">
        <title>A draft genome for the cacao thread blight pathogen Marasmiellus scandens.</title>
        <authorList>
            <person name="Baruah I.K."/>
            <person name="Leung J."/>
            <person name="Bukari Y."/>
            <person name="Amoako-Attah I."/>
            <person name="Meinhardt L.W."/>
            <person name="Bailey B.A."/>
            <person name="Cohen S.P."/>
        </authorList>
    </citation>
    <scope>NUCLEOTIDE SEQUENCE [LARGE SCALE GENOMIC DNA]</scope>
    <source>
        <strain evidence="3 4">GH-19</strain>
    </source>
</reference>
<accession>A0ABR1J744</accession>
<proteinExistence type="predicted"/>
<sequence>MAEEPSDPTPNTCDLSIDSPAFGRLEKSNDAPSEDSCHPLRRGLNEAERHLTNLSTELVAARQQLAIVSAEHAKAANVVNRYAGILSPVRRLPSDVLTMIFMEYIGSNASKLEREWVLDTGIAPQTPAASRMLENAKDLNSLDTQRGPWVLGQVSRQWRFVATTNPRLWHFVGINSRLFGSPAKSIIPLVSLLALRLQRSGSQPLDIYLSGDDEISCNHPLVAILCSHSSRWRALRLSIPLKSLCLGLAPIKGNLGCLEQVILVPGPINNGPGSTYETDIFEHVPNLKKVVVFGSPNTLVSCPIPWTNVQVLACPSACFCSVSKQIIAAQDLRAFSLVCNQHANGLLAPGLHFTKVHTVCLGGLETHHILDALVLPNLRALKLEMQNLSISADVLLRFFQRSSCSLATFDLTVKDVEGGPRLVQALRAIPSVTSFTLVAPGAILDSVLLALTPPIGSTSALLPKLGYFGIHIWNSLGGSRVRHLNGILNMIERRHALIDSGSEAIDISSIWALCLHDCLYPVNQQGYIVAGGGFKEKDDIDTVVQIVERLKTFRVQNDEINICHSATTINSYTFLSECLDIYSSV</sequence>
<keyword evidence="1" id="KW-0175">Coiled coil</keyword>
<dbReference type="Proteomes" id="UP001498398">
    <property type="component" value="Unassembled WGS sequence"/>
</dbReference>
<name>A0ABR1J744_9AGAR</name>
<evidence type="ECO:0000256" key="2">
    <source>
        <dbReference type="SAM" id="MobiDB-lite"/>
    </source>
</evidence>